<dbReference type="VEuPathDB" id="MicrosporidiaDB:A0H76_2557"/>
<dbReference type="AlphaFoldDB" id="A0A1X0QF62"/>
<evidence type="ECO:0000313" key="3">
    <source>
        <dbReference type="Proteomes" id="UP000192501"/>
    </source>
</evidence>
<keyword evidence="1" id="KW-0472">Membrane</keyword>
<evidence type="ECO:0000313" key="2">
    <source>
        <dbReference type="EMBL" id="ORD98406.1"/>
    </source>
</evidence>
<dbReference type="EMBL" id="LTAI01000716">
    <property type="protein sequence ID" value="ORD98406.1"/>
    <property type="molecule type" value="Genomic_DNA"/>
</dbReference>
<evidence type="ECO:0000256" key="1">
    <source>
        <dbReference type="SAM" id="Phobius"/>
    </source>
</evidence>
<organism evidence="2 3">
    <name type="scientific">Hepatospora eriocheir</name>
    <dbReference type="NCBI Taxonomy" id="1081669"/>
    <lineage>
        <taxon>Eukaryota</taxon>
        <taxon>Fungi</taxon>
        <taxon>Fungi incertae sedis</taxon>
        <taxon>Microsporidia</taxon>
        <taxon>Hepatosporidae</taxon>
        <taxon>Hepatospora</taxon>
    </lineage>
</organism>
<keyword evidence="1" id="KW-1133">Transmembrane helix</keyword>
<keyword evidence="1" id="KW-0812">Transmembrane</keyword>
<protein>
    <submittedName>
        <fullName evidence="2">Uncharacterized protein</fullName>
    </submittedName>
</protein>
<reference evidence="2 3" key="1">
    <citation type="journal article" date="2017" name="Environ. Microbiol.">
        <title>Decay of the glycolytic pathway and adaptation to intranuclear parasitism within Enterocytozoonidae microsporidia.</title>
        <authorList>
            <person name="Wiredu Boakye D."/>
            <person name="Jaroenlak P."/>
            <person name="Prachumwat A."/>
            <person name="Williams T.A."/>
            <person name="Bateman K.S."/>
            <person name="Itsathitphaisarn O."/>
            <person name="Sritunyalucksana K."/>
            <person name="Paszkiewicz K.H."/>
            <person name="Moore K.A."/>
            <person name="Stentiford G.D."/>
            <person name="Williams B.A."/>
        </authorList>
    </citation>
    <scope>NUCLEOTIDE SEQUENCE [LARGE SCALE GENOMIC DNA]</scope>
    <source>
        <strain evidence="3">canceri</strain>
    </source>
</reference>
<feature type="transmembrane region" description="Helical" evidence="1">
    <location>
        <begin position="230"/>
        <end position="251"/>
    </location>
</feature>
<dbReference type="VEuPathDB" id="MicrosporidiaDB:HERIO_2620"/>
<dbReference type="Proteomes" id="UP000192501">
    <property type="component" value="Unassembled WGS sequence"/>
</dbReference>
<proteinExistence type="predicted"/>
<accession>A0A1X0QF62</accession>
<sequence>MNLSIKVFKEAKVQYSQGMLDWLSVLINFYFSNEIGISRYETEKEDNKEGIDSSKSVEELFEEFKYQTVKNKELFKEFLDENEVFIHELVLLAHYYDMKFNTFLFDAKVLIDKFTPVFNDIKDEFKETYNEAEDFFFGNQEIYVCWFARNINKMEYLFKIYAKILIENTTESIFIIYHSLIKEYLHFKQEIDLDNESLKFRFKKFDAIYLQSKIRYKALKENTQSSSSSIPYITGGAAAVGIAGIIIGFLCKKGK</sequence>
<name>A0A1X0QF62_9MICR</name>
<comment type="caution">
    <text evidence="2">The sequence shown here is derived from an EMBL/GenBank/DDBJ whole genome shotgun (WGS) entry which is preliminary data.</text>
</comment>
<gene>
    <name evidence="2" type="ORF">A0H76_2557</name>
</gene>